<sequence>MEFPVFVASDVHGEKVNLALRYNPRTTTLDRFLSVASRCFDDVAHLTRRGCLQPFSAAYIYRDVQCQWDVLEDCTQLSPFCQVYVFRQLFNEVVAAISDPLDASQLLSVHDRKADCATSCTGASFLAGSPPLNSSKSTSPIRVAANRWAVSQSRQHPETARPRFGVPSLLCKNDSPLVHATHPTKSERATHIGDEAEGFHHVRSADRAAAFRCVKSHRFRMQILSPPVETQMHRQDAARNATSTSVHLAALAALGPQAAYVKPMRRHLSDSYNAPPAPSSSSAGEVAIPRSWYDSSRHSFPSTSPRARTPGQSPSQPLFVSACSGGTVLPFSPREGRSRALSQTDERHREMLAYSEARSGRGDSILREERARVAAHMLLGIDELRSHLREETRQLKRTLSDLLHSRVSPLNRADDGTIYNASPPRMSVLW</sequence>
<evidence type="ECO:0000313" key="3">
    <source>
        <dbReference type="EMBL" id="AYU80994.1"/>
    </source>
</evidence>
<feature type="region of interest" description="Disordered" evidence="1">
    <location>
        <begin position="295"/>
        <end position="320"/>
    </location>
</feature>
<dbReference type="OMA" id="WDVLEDC"/>
<reference evidence="3 6" key="4">
    <citation type="journal article" date="2018" name="Sci. Rep.">
        <title>A complete Leishmania donovani reference genome identifies novel genetic variations associated with virulence.</title>
        <authorList>
            <person name="Lypaczewski P."/>
            <person name="Hoshizaki J."/>
            <person name="Zhang W.-W."/>
            <person name="McCall L.-I."/>
            <person name="Torcivia-Rodriguez J."/>
            <person name="Simonyan V."/>
            <person name="Kaur A."/>
            <person name="Dewar K."/>
            <person name="Matlashewski G."/>
        </authorList>
    </citation>
    <scope>NUCLEOTIDE SEQUENCE [LARGE SCALE GENOMIC DNA]</scope>
    <source>
        <strain evidence="3 6">LdCL</strain>
    </source>
</reference>
<keyword evidence="6" id="KW-1185">Reference proteome</keyword>
<protein>
    <recommendedName>
        <fullName evidence="2">BILBO1 N-terminal domain-containing protein</fullName>
    </recommendedName>
</protein>
<reference evidence="4 5" key="1">
    <citation type="journal article" date="2011" name="Genome Res.">
        <title>Whole genome sequencing of multiple Leishmania donovani clinical isolates provides insights into population structure and mechanisms of drug resistance.</title>
        <authorList>
            <person name="Downing T."/>
            <person name="Imamura H."/>
            <person name="Decuypere S."/>
            <person name="Clark T.G."/>
            <person name="Coombs G.H."/>
            <person name="Cotton J.A."/>
            <person name="Hilley J.D."/>
            <person name="de Doncker S."/>
            <person name="Maes I."/>
            <person name="Mottram J.C."/>
            <person name="Quail M.A."/>
            <person name="Rijal S."/>
            <person name="Sanders M."/>
            <person name="Schonian G."/>
            <person name="Stark O."/>
            <person name="Sundar S."/>
            <person name="Vanaerschot M."/>
            <person name="Hertz-Fowler C."/>
            <person name="Dujardin J.C."/>
            <person name="Berriman M."/>
        </authorList>
    </citation>
    <scope>NUCLEOTIDE SEQUENCE [LARGE SCALE GENOMIC DNA]</scope>
    <source>
        <strain evidence="4 5">BPK282A1</strain>
    </source>
</reference>
<evidence type="ECO:0000256" key="1">
    <source>
        <dbReference type="SAM" id="MobiDB-lite"/>
    </source>
</evidence>
<feature type="compositionally biased region" description="Polar residues" evidence="1">
    <location>
        <begin position="298"/>
        <end position="318"/>
    </location>
</feature>
<dbReference type="AlphaFoldDB" id="E9BLT9"/>
<gene>
    <name evidence="4" type="ORF">LDBPK_301960</name>
    <name evidence="3" type="ORF">LdCL_300024900</name>
</gene>
<dbReference type="InterPro" id="IPR040747">
    <property type="entry name" value="BILBO1_N"/>
</dbReference>
<dbReference type="KEGG" id="ldo:LDBPK_301960"/>
<dbReference type="PhylomeDB" id="E9BLT9"/>
<dbReference type="EMBL" id="FR799617">
    <property type="protein sequence ID" value="CBZ36217.1"/>
    <property type="molecule type" value="Genomic_DNA"/>
</dbReference>
<dbReference type="VEuPathDB" id="TriTrypDB:LDHU3_30.2690"/>
<reference evidence="5" key="3">
    <citation type="submission" date="2011-02" db="EMBL/GenBank/DDBJ databases">
        <title>Whole genome sequencing of Leishmania donovani clinical lines reveals dynamic variation related to drug resistance.</title>
        <authorList>
            <person name="Downing T."/>
            <person name="Imamura H."/>
            <person name="Sanders M."/>
            <person name="Decuypere S."/>
            <person name="Hertz-Fowler C."/>
            <person name="Clark T.G."/>
            <person name="Rijal S."/>
            <person name="Sundar S."/>
            <person name="Quail M.A."/>
            <person name="De Doncker S."/>
            <person name="Maes I."/>
            <person name="Vanaerschot M."/>
            <person name="Stark O."/>
            <person name="Schonian G."/>
            <person name="Dujardin J.C."/>
            <person name="Berriman M."/>
        </authorList>
    </citation>
    <scope>NUCLEOTIDE SEQUENCE [LARGE SCALE GENOMIC DNA]</scope>
    <source>
        <strain evidence="5">BPK282A1</strain>
    </source>
</reference>
<organism evidence="4 5">
    <name type="scientific">Leishmania donovani</name>
    <dbReference type="NCBI Taxonomy" id="5661"/>
    <lineage>
        <taxon>Eukaryota</taxon>
        <taxon>Discoba</taxon>
        <taxon>Euglenozoa</taxon>
        <taxon>Kinetoplastea</taxon>
        <taxon>Metakinetoplastina</taxon>
        <taxon>Trypanosomatida</taxon>
        <taxon>Trypanosomatidae</taxon>
        <taxon>Leishmaniinae</taxon>
        <taxon>Leishmania</taxon>
    </lineage>
</organism>
<proteinExistence type="predicted"/>
<dbReference type="VEuPathDB" id="TriTrypDB:LdBPK_301960.1"/>
<evidence type="ECO:0000313" key="6">
    <source>
        <dbReference type="Proteomes" id="UP000274082"/>
    </source>
</evidence>
<name>E9BLT9_LEIDO</name>
<accession>A0A3Q8IEA2</accession>
<dbReference type="EMBL" id="CP029529">
    <property type="protein sequence ID" value="AYU80994.1"/>
    <property type="molecule type" value="Genomic_DNA"/>
</dbReference>
<dbReference type="RefSeq" id="XP_003862908.1">
    <property type="nucleotide sequence ID" value="XM_003862860.1"/>
</dbReference>
<dbReference type="Proteomes" id="UP000274082">
    <property type="component" value="Chromosome 30"/>
</dbReference>
<evidence type="ECO:0000313" key="5">
    <source>
        <dbReference type="Proteomes" id="UP000008980"/>
    </source>
</evidence>
<dbReference type="Gene3D" id="3.10.20.650">
    <property type="match status" value="1"/>
</dbReference>
<feature type="domain" description="BILBO1 N-terminal" evidence="2">
    <location>
        <begin position="14"/>
        <end position="102"/>
    </location>
</feature>
<dbReference type="VEuPathDB" id="TriTrypDB:LdCL_300024900"/>
<evidence type="ECO:0000313" key="4">
    <source>
        <dbReference type="EMBL" id="CBZ36217.1"/>
    </source>
</evidence>
<dbReference type="GeneID" id="13385616"/>
<dbReference type="Proteomes" id="UP000008980">
    <property type="component" value="Chromosome 30"/>
</dbReference>
<reference evidence="4" key="2">
    <citation type="submission" date="2011-01" db="EMBL/GenBank/DDBJ databases">
        <authorList>
            <person name="Zhao B.P."/>
            <person name="Ren Z.A."/>
            <person name="Li C.D."/>
        </authorList>
    </citation>
    <scope>NUCLEOTIDE SEQUENCE</scope>
    <source>
        <strain evidence="4">BPK282A1</strain>
    </source>
</reference>
<accession>E9BLT9</accession>
<dbReference type="OrthoDB" id="240624at2759"/>
<evidence type="ECO:0000259" key="2">
    <source>
        <dbReference type="Pfam" id="PF18281"/>
    </source>
</evidence>
<dbReference type="Pfam" id="PF18281">
    <property type="entry name" value="BILBO1_N"/>
    <property type="match status" value="1"/>
</dbReference>